<evidence type="ECO:0000256" key="2">
    <source>
        <dbReference type="ARBA" id="ARBA00022801"/>
    </source>
</evidence>
<gene>
    <name evidence="8" type="ORF">B4U80_00690</name>
</gene>
<evidence type="ECO:0000313" key="9">
    <source>
        <dbReference type="Proteomes" id="UP000288716"/>
    </source>
</evidence>
<evidence type="ECO:0000256" key="4">
    <source>
        <dbReference type="ARBA" id="ARBA00047761"/>
    </source>
</evidence>
<keyword evidence="9" id="KW-1185">Reference proteome</keyword>
<protein>
    <submittedName>
        <fullName evidence="8">Dual specificity phosphatase: catalytic domain containing protein-like protein</fullName>
    </submittedName>
</protein>
<dbReference type="VEuPathDB" id="VectorBase:LDEU011237"/>
<comment type="caution">
    <text evidence="8">The sequence shown here is derived from an EMBL/GenBank/DDBJ whole genome shotgun (WGS) entry which is preliminary data.</text>
</comment>
<dbReference type="GO" id="GO:0005829">
    <property type="term" value="C:cytosol"/>
    <property type="evidence" value="ECO:0007669"/>
    <property type="project" value="TreeGrafter"/>
</dbReference>
<dbReference type="Pfam" id="PF00782">
    <property type="entry name" value="DSPc"/>
    <property type="match status" value="1"/>
</dbReference>
<dbReference type="SUPFAM" id="SSF52799">
    <property type="entry name" value="(Phosphotyrosine protein) phosphatases II"/>
    <property type="match status" value="1"/>
</dbReference>
<organism evidence="8 9">
    <name type="scientific">Leptotrombidium deliense</name>
    <dbReference type="NCBI Taxonomy" id="299467"/>
    <lineage>
        <taxon>Eukaryota</taxon>
        <taxon>Metazoa</taxon>
        <taxon>Ecdysozoa</taxon>
        <taxon>Arthropoda</taxon>
        <taxon>Chelicerata</taxon>
        <taxon>Arachnida</taxon>
        <taxon>Acari</taxon>
        <taxon>Acariformes</taxon>
        <taxon>Trombidiformes</taxon>
        <taxon>Prostigmata</taxon>
        <taxon>Anystina</taxon>
        <taxon>Parasitengona</taxon>
        <taxon>Trombiculoidea</taxon>
        <taxon>Trombiculidae</taxon>
        <taxon>Leptotrombidium</taxon>
    </lineage>
</organism>
<evidence type="ECO:0000313" key="8">
    <source>
        <dbReference type="EMBL" id="RWS20803.1"/>
    </source>
</evidence>
<dbReference type="InterPro" id="IPR000387">
    <property type="entry name" value="Tyr_Pase_dom"/>
</dbReference>
<dbReference type="Proteomes" id="UP000288716">
    <property type="component" value="Unassembled WGS sequence"/>
</dbReference>
<evidence type="ECO:0000256" key="5">
    <source>
        <dbReference type="ARBA" id="ARBA00048336"/>
    </source>
</evidence>
<dbReference type="PROSITE" id="PS50054">
    <property type="entry name" value="TYR_PHOSPHATASE_DUAL"/>
    <property type="match status" value="1"/>
</dbReference>
<dbReference type="InterPro" id="IPR000340">
    <property type="entry name" value="Dual-sp_phosphatase_cat-dom"/>
</dbReference>
<dbReference type="AlphaFoldDB" id="A0A443S003"/>
<accession>A0A443S003</accession>
<dbReference type="CDD" id="cd14498">
    <property type="entry name" value="DSP"/>
    <property type="match status" value="1"/>
</dbReference>
<dbReference type="InterPro" id="IPR029021">
    <property type="entry name" value="Prot-tyrosine_phosphatase-like"/>
</dbReference>
<feature type="domain" description="Tyrosine-protein phosphatase" evidence="6">
    <location>
        <begin position="166"/>
        <end position="301"/>
    </location>
</feature>
<dbReference type="PANTHER" id="PTHR45948:SF2">
    <property type="entry name" value="DUAL SPECIFICITY PROTEIN PHOSPHATASE"/>
    <property type="match status" value="1"/>
</dbReference>
<dbReference type="EMBL" id="NCKV01015403">
    <property type="protein sequence ID" value="RWS20803.1"/>
    <property type="molecule type" value="Genomic_DNA"/>
</dbReference>
<dbReference type="InterPro" id="IPR020422">
    <property type="entry name" value="TYR_PHOSPHATASE_DUAL_dom"/>
</dbReference>
<feature type="domain" description="Tyrosine specific protein phosphatases" evidence="7">
    <location>
        <begin position="222"/>
        <end position="280"/>
    </location>
</feature>
<comment type="catalytic activity">
    <reaction evidence="4">
        <text>O-phospho-L-seryl-[protein] + H2O = L-seryl-[protein] + phosphate</text>
        <dbReference type="Rhea" id="RHEA:20629"/>
        <dbReference type="Rhea" id="RHEA-COMP:9863"/>
        <dbReference type="Rhea" id="RHEA-COMP:11604"/>
        <dbReference type="ChEBI" id="CHEBI:15377"/>
        <dbReference type="ChEBI" id="CHEBI:29999"/>
        <dbReference type="ChEBI" id="CHEBI:43474"/>
        <dbReference type="ChEBI" id="CHEBI:83421"/>
        <dbReference type="EC" id="3.1.3.16"/>
    </reaction>
</comment>
<proteinExistence type="inferred from homology"/>
<evidence type="ECO:0000256" key="1">
    <source>
        <dbReference type="ARBA" id="ARBA00008601"/>
    </source>
</evidence>
<reference evidence="8 9" key="1">
    <citation type="journal article" date="2018" name="Gigascience">
        <title>Genomes of trombidid mites reveal novel predicted allergens and laterally-transferred genes associated with secondary metabolism.</title>
        <authorList>
            <person name="Dong X."/>
            <person name="Chaisiri K."/>
            <person name="Xia D."/>
            <person name="Armstrong S.D."/>
            <person name="Fang Y."/>
            <person name="Donnelly M.J."/>
            <person name="Kadowaki T."/>
            <person name="McGarry J.W."/>
            <person name="Darby A.C."/>
            <person name="Makepeace B.L."/>
        </authorList>
    </citation>
    <scope>NUCLEOTIDE SEQUENCE [LARGE SCALE GENOMIC DNA]</scope>
    <source>
        <strain evidence="8">UoL-UT</strain>
    </source>
</reference>
<dbReference type="OrthoDB" id="285418at2759"/>
<evidence type="ECO:0000256" key="3">
    <source>
        <dbReference type="ARBA" id="ARBA00022912"/>
    </source>
</evidence>
<keyword evidence="2" id="KW-0378">Hydrolase</keyword>
<dbReference type="SMART" id="SM00195">
    <property type="entry name" value="DSPc"/>
    <property type="match status" value="1"/>
</dbReference>
<dbReference type="PANTHER" id="PTHR45948">
    <property type="entry name" value="DUAL SPECIFICITY PROTEIN PHOSPHATASE DDB_G0269404-RELATED"/>
    <property type="match status" value="1"/>
</dbReference>
<name>A0A443S003_9ACAR</name>
<sequence>MKDLEWLATNCPLIRVLHLKNVDLRYDNDIDNMFPFNKFKRLRDLYLKNAVFDQYGDTCLSHYISTSSTLSCLRISTKDYIDSTVFETEQRLRFNEKFFGAFIDSPSNEEPYLATMKPYACACEQPDYAKMYKVMWKQGAMITLQKFRQVYTKIMNDHVCPKVTAQAHEIIPNLFLGGIHALNVHEYDYIIDISTYQLDERVIDKDKTLVIIARDDSQTQLSQYFEDTGLFIHNALKHNKSILVHCFAGISRSVSIVVAYLIKYQQLSFIDALQFVKSKRNCAKPNSSFMLQLAKYDHINR</sequence>
<dbReference type="GO" id="GO:0004725">
    <property type="term" value="F:protein tyrosine phosphatase activity"/>
    <property type="evidence" value="ECO:0007669"/>
    <property type="project" value="TreeGrafter"/>
</dbReference>
<dbReference type="PROSITE" id="PS50056">
    <property type="entry name" value="TYR_PHOSPHATASE_2"/>
    <property type="match status" value="1"/>
</dbReference>
<keyword evidence="3" id="KW-0904">Protein phosphatase</keyword>
<dbReference type="Gene3D" id="3.90.190.10">
    <property type="entry name" value="Protein tyrosine phosphatase superfamily"/>
    <property type="match status" value="1"/>
</dbReference>
<evidence type="ECO:0000259" key="7">
    <source>
        <dbReference type="PROSITE" id="PS50056"/>
    </source>
</evidence>
<comment type="similarity">
    <text evidence="1">Belongs to the protein-tyrosine phosphatase family. Non-receptor class dual specificity subfamily.</text>
</comment>
<dbReference type="GO" id="GO:0004722">
    <property type="term" value="F:protein serine/threonine phosphatase activity"/>
    <property type="evidence" value="ECO:0007669"/>
    <property type="project" value="UniProtKB-EC"/>
</dbReference>
<comment type="catalytic activity">
    <reaction evidence="5">
        <text>O-phospho-L-threonyl-[protein] + H2O = L-threonyl-[protein] + phosphate</text>
        <dbReference type="Rhea" id="RHEA:47004"/>
        <dbReference type="Rhea" id="RHEA-COMP:11060"/>
        <dbReference type="Rhea" id="RHEA-COMP:11605"/>
        <dbReference type="ChEBI" id="CHEBI:15377"/>
        <dbReference type="ChEBI" id="CHEBI:30013"/>
        <dbReference type="ChEBI" id="CHEBI:43474"/>
        <dbReference type="ChEBI" id="CHEBI:61977"/>
        <dbReference type="EC" id="3.1.3.16"/>
    </reaction>
</comment>
<dbReference type="STRING" id="299467.A0A443S003"/>
<dbReference type="GO" id="GO:0007165">
    <property type="term" value="P:signal transduction"/>
    <property type="evidence" value="ECO:0007669"/>
    <property type="project" value="TreeGrafter"/>
</dbReference>
<evidence type="ECO:0000259" key="6">
    <source>
        <dbReference type="PROSITE" id="PS50054"/>
    </source>
</evidence>